<dbReference type="OrthoDB" id="4481055at2"/>
<keyword evidence="1" id="KW-0812">Transmembrane</keyword>
<feature type="transmembrane region" description="Helical" evidence="1">
    <location>
        <begin position="48"/>
        <end position="68"/>
    </location>
</feature>
<reference evidence="2 3" key="1">
    <citation type="submission" date="2018-11" db="EMBL/GenBank/DDBJ databases">
        <title>YIM 102482-1 draft genome.</title>
        <authorList>
            <person name="Li G."/>
            <person name="Jiang Y."/>
        </authorList>
    </citation>
    <scope>NUCLEOTIDE SEQUENCE [LARGE SCALE GENOMIC DNA]</scope>
    <source>
        <strain evidence="2 3">YIM 102482-1</strain>
    </source>
</reference>
<evidence type="ECO:0000313" key="2">
    <source>
        <dbReference type="EMBL" id="RRJ86644.1"/>
    </source>
</evidence>
<evidence type="ECO:0000256" key="1">
    <source>
        <dbReference type="SAM" id="Phobius"/>
    </source>
</evidence>
<keyword evidence="3" id="KW-1185">Reference proteome</keyword>
<proteinExistence type="predicted"/>
<evidence type="ECO:0000313" key="3">
    <source>
        <dbReference type="Proteomes" id="UP000274391"/>
    </source>
</evidence>
<gene>
    <name evidence="2" type="ORF">EG850_08345</name>
</gene>
<keyword evidence="1" id="KW-1133">Transmembrane helix</keyword>
<organism evidence="2 3">
    <name type="scientific">Gulosibacter macacae</name>
    <dbReference type="NCBI Taxonomy" id="2488791"/>
    <lineage>
        <taxon>Bacteria</taxon>
        <taxon>Bacillati</taxon>
        <taxon>Actinomycetota</taxon>
        <taxon>Actinomycetes</taxon>
        <taxon>Micrococcales</taxon>
        <taxon>Microbacteriaceae</taxon>
        <taxon>Gulosibacter</taxon>
    </lineage>
</organism>
<feature type="transmembrane region" description="Helical" evidence="1">
    <location>
        <begin position="104"/>
        <end position="125"/>
    </location>
</feature>
<feature type="transmembrane region" description="Helical" evidence="1">
    <location>
        <begin position="75"/>
        <end position="92"/>
    </location>
</feature>
<dbReference type="AlphaFoldDB" id="A0A3P3VW23"/>
<dbReference type="Proteomes" id="UP000274391">
    <property type="component" value="Unassembled WGS sequence"/>
</dbReference>
<name>A0A3P3VW23_9MICO</name>
<keyword evidence="1" id="KW-0472">Membrane</keyword>
<dbReference type="RefSeq" id="WP_124972433.1">
    <property type="nucleotide sequence ID" value="NZ_RQVS01000008.1"/>
</dbReference>
<protein>
    <submittedName>
        <fullName evidence="2">Uncharacterized protein</fullName>
    </submittedName>
</protein>
<accession>A0A3P3VW23</accession>
<feature type="transmembrane region" description="Helical" evidence="1">
    <location>
        <begin position="7"/>
        <end position="28"/>
    </location>
</feature>
<dbReference type="EMBL" id="RQVS01000008">
    <property type="protein sequence ID" value="RRJ86644.1"/>
    <property type="molecule type" value="Genomic_DNA"/>
</dbReference>
<comment type="caution">
    <text evidence="2">The sequence shown here is derived from an EMBL/GenBank/DDBJ whole genome shotgun (WGS) entry which is preliminary data.</text>
</comment>
<sequence length="133" mass="14378">MWRIILIILNLFNVLSCVGGFTYIVLAGAPEMPVAEMTRPGTFENLTIPGWILLVVVGGTHLIAAIALLRRTPHAALWSAISGFTMVIWIYVEVVLMTGTNWMHHLWGVLGLAEIGCTLALLGVFKAAPKPAG</sequence>